<gene>
    <name evidence="4" type="ORF">GTOL_12284</name>
</gene>
<evidence type="ECO:0000259" key="3">
    <source>
        <dbReference type="SMART" id="SM01007"/>
    </source>
</evidence>
<dbReference type="Gene3D" id="3.40.225.10">
    <property type="entry name" value="Class II aldolase/adducin N-terminal domain"/>
    <property type="match status" value="1"/>
</dbReference>
<dbReference type="EMBL" id="CAJQUM010000001">
    <property type="protein sequence ID" value="CAG4884401.1"/>
    <property type="molecule type" value="Genomic_DNA"/>
</dbReference>
<dbReference type="SMART" id="SM01007">
    <property type="entry name" value="Aldolase_II"/>
    <property type="match status" value="1"/>
</dbReference>
<evidence type="ECO:0000256" key="2">
    <source>
        <dbReference type="ARBA" id="ARBA00023002"/>
    </source>
</evidence>
<organism evidence="4 5">
    <name type="scientific">Georgfuchsia toluolica</name>
    <dbReference type="NCBI Taxonomy" id="424218"/>
    <lineage>
        <taxon>Bacteria</taxon>
        <taxon>Pseudomonadati</taxon>
        <taxon>Pseudomonadota</taxon>
        <taxon>Betaproteobacteria</taxon>
        <taxon>Nitrosomonadales</taxon>
        <taxon>Sterolibacteriaceae</taxon>
        <taxon>Georgfuchsia</taxon>
    </lineage>
</organism>
<dbReference type="InterPro" id="IPR036409">
    <property type="entry name" value="Aldolase_II/adducin_N_sf"/>
</dbReference>
<dbReference type="Gene3D" id="3.40.50.720">
    <property type="entry name" value="NAD(P)-binding Rossmann-like Domain"/>
    <property type="match status" value="1"/>
</dbReference>
<comment type="similarity">
    <text evidence="1">Belongs to the short-chain dehydrogenases/reductases (SDR) family.</text>
</comment>
<dbReference type="InterPro" id="IPR001303">
    <property type="entry name" value="Aldolase_II/adducin_N"/>
</dbReference>
<dbReference type="RefSeq" id="WP_220636257.1">
    <property type="nucleotide sequence ID" value="NZ_CAJQUM010000001.1"/>
</dbReference>
<evidence type="ECO:0000313" key="5">
    <source>
        <dbReference type="Proteomes" id="UP000742786"/>
    </source>
</evidence>
<dbReference type="Proteomes" id="UP000742786">
    <property type="component" value="Unassembled WGS sequence"/>
</dbReference>
<dbReference type="FunFam" id="3.40.50.720:FF:000084">
    <property type="entry name" value="Short-chain dehydrogenase reductase"/>
    <property type="match status" value="1"/>
</dbReference>
<dbReference type="Pfam" id="PF00106">
    <property type="entry name" value="adh_short"/>
    <property type="match status" value="1"/>
</dbReference>
<keyword evidence="2" id="KW-0560">Oxidoreductase</keyword>
<accession>A0A916J5N3</accession>
<feature type="domain" description="Class II aldolase/adducin N-terminal" evidence="3">
    <location>
        <begin position="25"/>
        <end position="226"/>
    </location>
</feature>
<comment type="caution">
    <text evidence="4">The sequence shown here is derived from an EMBL/GenBank/DDBJ whole genome shotgun (WGS) entry which is preliminary data.</text>
</comment>
<evidence type="ECO:0000313" key="4">
    <source>
        <dbReference type="EMBL" id="CAG4884401.1"/>
    </source>
</evidence>
<protein>
    <submittedName>
        <fullName evidence="4">Bifunctional aldolase/short-chain dehydrogenase</fullName>
    </submittedName>
</protein>
<dbReference type="PANTHER" id="PTHR43669:SF8">
    <property type="entry name" value="SHORT-CHAIN TYPE DEHYDROGENASE_REDUCTASE-RELATED"/>
    <property type="match status" value="1"/>
</dbReference>
<dbReference type="PRINTS" id="PR00081">
    <property type="entry name" value="GDHRDH"/>
</dbReference>
<dbReference type="Pfam" id="PF00596">
    <property type="entry name" value="Aldolase_II"/>
    <property type="match status" value="1"/>
</dbReference>
<dbReference type="InterPro" id="IPR002347">
    <property type="entry name" value="SDR_fam"/>
</dbReference>
<dbReference type="AlphaFoldDB" id="A0A916J5N3"/>
<sequence>MKNLWNDRDADKAINMWGAQWGRDLALCAYGSRLIGADPALVLHGGGNTSCKGSVRNLFDEEVPALYVKGSGADLFNIEPAGFTALDLARLQRLRTLPALADAPMTNELLANRFDANAPAPSVETLLHAFLPHRYIDHSHAEALLCLSNQPEGERLLAAALGPQVVILPYVACGFPLAEAVAAALQRQPDAIGVAVAQHGLFTFGEDARGAYERHIEIVTACEKFIASRKPTRRLTPAYRCETPAAELAARIAPVLRGVLAEKSGEEDNPYRRPILDWRADDEVLAFVNSAEAAQLAAAGPITPDHVIRVRPFALFVPALATDSTEDMRTHLAAAVAEYGQRYRAYVSEHLDPEQTATATLDLLPRVVLIPGAGAFCFGRSKREARIAADITVQTLRVQGSAHGMGGYQAAAPEHLCAMEYWSLQQAKLGRAAPRPLERQVVLITGGAGAIGFGIARACAEAGAHVVVTDIEAKRLDHVVADIEATYGPGSATGIAMNVTDETSVRAGFAEACRRYGGVDVVVPNAGIAHVAAVADLAQRDLERVMNVNFIGMFHTIQEGVRVLRAQGLGGNIVVNSSKNVFGPGKDFGAYSASKAAGHQLAKVSAIELAAEGIRVNMINPDAIFAEEDIESGLWATVGPDRAQSRGMKLDELPEYYRNRNLLRVRVRARHVGNAVVFLASNQTPTTGASIPVDGGVVEAFPR</sequence>
<dbReference type="NCBIfam" id="NF006194">
    <property type="entry name" value="PRK08324.2-2"/>
    <property type="match status" value="1"/>
</dbReference>
<dbReference type="GO" id="GO:0016491">
    <property type="term" value="F:oxidoreductase activity"/>
    <property type="evidence" value="ECO:0007669"/>
    <property type="project" value="UniProtKB-KW"/>
</dbReference>
<evidence type="ECO:0000256" key="1">
    <source>
        <dbReference type="ARBA" id="ARBA00006484"/>
    </source>
</evidence>
<proteinExistence type="inferred from homology"/>
<keyword evidence="5" id="KW-1185">Reference proteome</keyword>
<dbReference type="SUPFAM" id="SSF51735">
    <property type="entry name" value="NAD(P)-binding Rossmann-fold domains"/>
    <property type="match status" value="1"/>
</dbReference>
<reference evidence="4" key="1">
    <citation type="submission" date="2021-04" db="EMBL/GenBank/DDBJ databases">
        <authorList>
            <person name="Hornung B."/>
        </authorList>
    </citation>
    <scope>NUCLEOTIDE SEQUENCE</scope>
    <source>
        <strain evidence="4">G5G6</strain>
    </source>
</reference>
<dbReference type="InterPro" id="IPR036291">
    <property type="entry name" value="NAD(P)-bd_dom_sf"/>
</dbReference>
<name>A0A916J5N3_9PROT</name>
<dbReference type="SUPFAM" id="SSF53639">
    <property type="entry name" value="AraD/HMP-PK domain-like"/>
    <property type="match status" value="1"/>
</dbReference>
<dbReference type="PANTHER" id="PTHR43669">
    <property type="entry name" value="5-KETO-D-GLUCONATE 5-REDUCTASE"/>
    <property type="match status" value="1"/>
</dbReference>